<dbReference type="Pfam" id="PF02338">
    <property type="entry name" value="OTU"/>
    <property type="match status" value="1"/>
</dbReference>
<feature type="domain" description="OTU" evidence="10">
    <location>
        <begin position="124"/>
        <end position="245"/>
    </location>
</feature>
<evidence type="ECO:0000256" key="9">
    <source>
        <dbReference type="RuleBase" id="RU367104"/>
    </source>
</evidence>
<evidence type="ECO:0000313" key="11">
    <source>
        <dbReference type="EMBL" id="CEP64958.1"/>
    </source>
</evidence>
<dbReference type="RefSeq" id="XP_022631155.1">
    <property type="nucleotide sequence ID" value="XM_022770955.1"/>
</dbReference>
<keyword evidence="8" id="KW-0862">Zinc</keyword>
<evidence type="ECO:0000256" key="1">
    <source>
        <dbReference type="ARBA" id="ARBA00000707"/>
    </source>
</evidence>
<comment type="catalytic activity">
    <reaction evidence="1 9">
        <text>Thiol-dependent hydrolysis of ester, thioester, amide, peptide and isopeptide bonds formed by the C-terminal Gly of ubiquitin (a 76-residue protein attached to proteins as an intracellular targeting signal).</text>
        <dbReference type="EC" id="3.4.19.12"/>
    </reaction>
</comment>
<dbReference type="GO" id="GO:0016579">
    <property type="term" value="P:protein deubiquitination"/>
    <property type="evidence" value="ECO:0007669"/>
    <property type="project" value="EnsemblFungi"/>
</dbReference>
<keyword evidence="2" id="KW-0645">Protease</keyword>
<evidence type="ECO:0000256" key="4">
    <source>
        <dbReference type="ARBA" id="ARBA00022771"/>
    </source>
</evidence>
<dbReference type="Gene3D" id="3.90.70.80">
    <property type="match status" value="1"/>
</dbReference>
<dbReference type="PANTHER" id="PTHR13312:SF0">
    <property type="entry name" value="UBIQUITIN THIOESTERASE OTU1"/>
    <property type="match status" value="1"/>
</dbReference>
<evidence type="ECO:0000313" key="12">
    <source>
        <dbReference type="Proteomes" id="UP000054304"/>
    </source>
</evidence>
<dbReference type="InterPro" id="IPR057766">
    <property type="entry name" value="Znf-C2H2_OTU1-like_C"/>
</dbReference>
<reference evidence="11 12" key="1">
    <citation type="submission" date="2014-12" db="EMBL/GenBank/DDBJ databases">
        <authorList>
            <person name="Neuveglise Cecile"/>
        </authorList>
    </citation>
    <scope>NUCLEOTIDE SEQUENCE [LARGE SCALE GENOMIC DNA]</scope>
    <source>
        <strain evidence="11 12">CBS 12615</strain>
    </source>
</reference>
<dbReference type="GO" id="GO:0004843">
    <property type="term" value="F:cysteine-type deubiquitinase activity"/>
    <property type="evidence" value="ECO:0007669"/>
    <property type="project" value="UniProtKB-UniRule"/>
</dbReference>
<protein>
    <recommendedName>
        <fullName evidence="9">Ubiquitin thioesterase OTU</fullName>
        <ecNumber evidence="9">3.4.19.12</ecNumber>
    </recommendedName>
</protein>
<dbReference type="InterPro" id="IPR048857">
    <property type="entry name" value="OTU1_Ubl"/>
</dbReference>
<evidence type="ECO:0000256" key="6">
    <source>
        <dbReference type="ARBA" id="ARBA00022801"/>
    </source>
</evidence>
<evidence type="ECO:0000256" key="7">
    <source>
        <dbReference type="ARBA" id="ARBA00022807"/>
    </source>
</evidence>
<dbReference type="MEROPS" id="C85.006"/>
<organism evidence="11 12">
    <name type="scientific">Lachancea lanzarotensis</name>
    <dbReference type="NCBI Taxonomy" id="1245769"/>
    <lineage>
        <taxon>Eukaryota</taxon>
        <taxon>Fungi</taxon>
        <taxon>Dikarya</taxon>
        <taxon>Ascomycota</taxon>
        <taxon>Saccharomycotina</taxon>
        <taxon>Saccharomycetes</taxon>
        <taxon>Saccharomycetales</taxon>
        <taxon>Saccharomycetaceae</taxon>
        <taxon>Lachancea</taxon>
    </lineage>
</organism>
<dbReference type="CDD" id="cd22745">
    <property type="entry name" value="OTU_OTU1"/>
    <property type="match status" value="1"/>
</dbReference>
<comment type="function">
    <text evidence="9">Hydrolase that can remove conjugated ubiquitin from proteins and may therefore play an important regulatory role at the level of protein turnover by preventing degradation.</text>
</comment>
<keyword evidence="7 9" id="KW-0788">Thiol protease</keyword>
<keyword evidence="4" id="KW-0863">Zinc-finger</keyword>
<dbReference type="EMBL" id="LN736374">
    <property type="protein sequence ID" value="CEP64958.1"/>
    <property type="molecule type" value="Genomic_DNA"/>
</dbReference>
<dbReference type="GO" id="GO:0036503">
    <property type="term" value="P:ERAD pathway"/>
    <property type="evidence" value="ECO:0007669"/>
    <property type="project" value="TreeGrafter"/>
</dbReference>
<comment type="subcellular location">
    <subcellularLocation>
        <location evidence="9">Cytoplasm</location>
    </subcellularLocation>
</comment>
<keyword evidence="12" id="KW-1185">Reference proteome</keyword>
<sequence>MRVKVSGAGLATKIVDIDGDCDLSEFLNLVSKDSGISNAIESVRYGFPPQTVQVTEVTKKQKLEDIGISSGEKVVLTGKTVTTTLQNDKLEKPLKKSSKTDSTATRKLRENQISLDGIWPHRILQLYSVPDDNSCMFHAISHCTYGNFSHSQPFREQVAAEVISNPLEYSDAILGRPNREYAQWILKKSSWGGGIELAILSKALRLAIFVLDVDAGKFEKFNEHQFDDFIMVAFNGVHYDAMEVVNEVSGQISRVLSQHSENVDRVLARAQEVAVKLKNQGFSFNTARDRIQCNVCSEILAGERDVARHAETTGHVDFGQSK</sequence>
<dbReference type="AlphaFoldDB" id="A0A0C7MY90"/>
<dbReference type="SUPFAM" id="SSF54001">
    <property type="entry name" value="Cysteine proteinases"/>
    <property type="match status" value="1"/>
</dbReference>
<evidence type="ECO:0000259" key="10">
    <source>
        <dbReference type="PROSITE" id="PS50802"/>
    </source>
</evidence>
<evidence type="ECO:0000256" key="5">
    <source>
        <dbReference type="ARBA" id="ARBA00022786"/>
    </source>
</evidence>
<dbReference type="PROSITE" id="PS50802">
    <property type="entry name" value="OTU"/>
    <property type="match status" value="1"/>
</dbReference>
<gene>
    <name evidence="11" type="ORF">LALA0_S15e01222g</name>
</gene>
<dbReference type="OrthoDB" id="65596at2759"/>
<dbReference type="InterPro" id="IPR038765">
    <property type="entry name" value="Papain-like_cys_pep_sf"/>
</dbReference>
<dbReference type="Pfam" id="PF24560">
    <property type="entry name" value="zf-C2H2_OTU1_C"/>
    <property type="match status" value="1"/>
</dbReference>
<keyword evidence="9" id="KW-0963">Cytoplasm</keyword>
<dbReference type="PANTHER" id="PTHR13312">
    <property type="entry name" value="HIV-INDUCED PROTEIN-7-LIKE PROTEASE"/>
    <property type="match status" value="1"/>
</dbReference>
<dbReference type="EC" id="3.4.19.12" evidence="9"/>
<accession>A0A0C7MY90</accession>
<dbReference type="GO" id="GO:0005634">
    <property type="term" value="C:nucleus"/>
    <property type="evidence" value="ECO:0007669"/>
    <property type="project" value="TreeGrafter"/>
</dbReference>
<dbReference type="Proteomes" id="UP000054304">
    <property type="component" value="Unassembled WGS sequence"/>
</dbReference>
<dbReference type="GO" id="GO:0005829">
    <property type="term" value="C:cytosol"/>
    <property type="evidence" value="ECO:0007669"/>
    <property type="project" value="TreeGrafter"/>
</dbReference>
<dbReference type="InterPro" id="IPR003323">
    <property type="entry name" value="OTU_dom"/>
</dbReference>
<dbReference type="Pfam" id="PF21403">
    <property type="entry name" value="OTU1_UBXL"/>
    <property type="match status" value="1"/>
</dbReference>
<proteinExistence type="predicted"/>
<dbReference type="Gene3D" id="3.10.20.90">
    <property type="entry name" value="Phosphatidylinositol 3-kinase Catalytic Subunit, Chain A, domain 1"/>
    <property type="match status" value="1"/>
</dbReference>
<dbReference type="STRING" id="1245769.A0A0C7MY90"/>
<keyword evidence="6 9" id="KW-0378">Hydrolase</keyword>
<evidence type="ECO:0000256" key="3">
    <source>
        <dbReference type="ARBA" id="ARBA00022723"/>
    </source>
</evidence>
<name>A0A0C7MY90_9SACH</name>
<dbReference type="GO" id="GO:0006355">
    <property type="term" value="P:regulation of DNA-templated transcription"/>
    <property type="evidence" value="ECO:0007669"/>
    <property type="project" value="EnsemblFungi"/>
</dbReference>
<keyword evidence="3" id="KW-0479">Metal-binding</keyword>
<evidence type="ECO:0000256" key="2">
    <source>
        <dbReference type="ARBA" id="ARBA00022670"/>
    </source>
</evidence>
<keyword evidence="5 9" id="KW-0833">Ubl conjugation pathway</keyword>
<dbReference type="HOGENOM" id="CLU_049327_0_0_1"/>
<evidence type="ECO:0000256" key="8">
    <source>
        <dbReference type="ARBA" id="ARBA00022833"/>
    </source>
</evidence>
<dbReference type="GO" id="GO:0030968">
    <property type="term" value="P:endoplasmic reticulum unfolded protein response"/>
    <property type="evidence" value="ECO:0007669"/>
    <property type="project" value="TreeGrafter"/>
</dbReference>
<dbReference type="GeneID" id="34688528"/>